<feature type="chain" id="PRO_5046970971" evidence="4">
    <location>
        <begin position="22"/>
        <end position="481"/>
    </location>
</feature>
<evidence type="ECO:0000256" key="4">
    <source>
        <dbReference type="SAM" id="SignalP"/>
    </source>
</evidence>
<dbReference type="InterPro" id="IPR020858">
    <property type="entry name" value="Serum_albumin-like"/>
</dbReference>
<evidence type="ECO:0000313" key="5">
    <source>
        <dbReference type="EMBL" id="KAK6471339.1"/>
    </source>
</evidence>
<accession>A0ABR0YFB3</accession>
<dbReference type="Pfam" id="PF05782">
    <property type="entry name" value="ECM1"/>
    <property type="match status" value="2"/>
</dbReference>
<proteinExistence type="predicted"/>
<dbReference type="EMBL" id="JAHFZB010000032">
    <property type="protein sequence ID" value="KAK6471339.1"/>
    <property type="molecule type" value="Genomic_DNA"/>
</dbReference>
<comment type="subcellular location">
    <subcellularLocation>
        <location evidence="1">Secreted</location>
    </subcellularLocation>
</comment>
<name>A0ABR0YFB3_HUSHU</name>
<evidence type="ECO:0000256" key="2">
    <source>
        <dbReference type="ARBA" id="ARBA00022525"/>
    </source>
</evidence>
<keyword evidence="6" id="KW-1185">Reference proteome</keyword>
<dbReference type="PANTHER" id="PTHR16776">
    <property type="entry name" value="EXTRACELLULAR MATRIX PROTEIN 1"/>
    <property type="match status" value="1"/>
</dbReference>
<dbReference type="SUPFAM" id="SSF48552">
    <property type="entry name" value="Serum albumin-like"/>
    <property type="match status" value="2"/>
</dbReference>
<organism evidence="5 6">
    <name type="scientific">Huso huso</name>
    <name type="common">Beluga</name>
    <name type="synonym">Acipenser huso</name>
    <dbReference type="NCBI Taxonomy" id="61971"/>
    <lineage>
        <taxon>Eukaryota</taxon>
        <taxon>Metazoa</taxon>
        <taxon>Chordata</taxon>
        <taxon>Craniata</taxon>
        <taxon>Vertebrata</taxon>
        <taxon>Euteleostomi</taxon>
        <taxon>Actinopterygii</taxon>
        <taxon>Chondrostei</taxon>
        <taxon>Acipenseriformes</taxon>
        <taxon>Acipenseridae</taxon>
        <taxon>Huso</taxon>
    </lineage>
</organism>
<sequence>MSWALFLGTVLLASSLKFSAAEGSHDESHDMDQREITLEIIGPDSISPDMFQREVDPLESLAFLQRPAGEPCRGVASCRWTEGGVFQPADQSGVPEVSFPPGRPSAENIGNACLYRGRRATHPAHTLPQTGYSHLGRRAQAVNSMEAGLEHCCGTSDPLCCTRHAWMEALQQFCLEESSIKTRQYHCCLKQGEEKWGCFQKDAPNPGYNPTGPEVEGAQGGAKKSEGTPLLRFSWNPEFCNSESKAVLQPRGAHGSQLDLPKLSFPPGRPSPSNLRNACKLRKLRPWYPPKCLPSSGYGWFLRQSKAINRMEAELKKCCKVGTEVLKCADSKWREVMDSYCAQELSLKTTHHPCCAETGDPRYLCFAGDAPYPKYDREITNISLARLTPSAMQTLCAPHRLLSRRFSVPLLVGRLRKQCCGLAETERVHCAEREKEAMCQTDHTSPNDKHPFCTHSNKLHAVPIATAIATAMATQAMKCPL</sequence>
<feature type="signal peptide" evidence="4">
    <location>
        <begin position="1"/>
        <end position="21"/>
    </location>
</feature>
<dbReference type="InterPro" id="IPR008605">
    <property type="entry name" value="ECM1"/>
</dbReference>
<reference evidence="5 6" key="1">
    <citation type="submission" date="2021-05" db="EMBL/GenBank/DDBJ databases">
        <authorList>
            <person name="Zahm M."/>
            <person name="Klopp C."/>
            <person name="Cabau C."/>
            <person name="Kuhl H."/>
            <person name="Suciu R."/>
            <person name="Ciorpac M."/>
            <person name="Holostenco D."/>
            <person name="Gessner J."/>
            <person name="Wuertz S."/>
            <person name="Hohne C."/>
            <person name="Stock M."/>
            <person name="Gislard M."/>
            <person name="Lluch J."/>
            <person name="Milhes M."/>
            <person name="Lampietro C."/>
            <person name="Lopez Roques C."/>
            <person name="Donnadieu C."/>
            <person name="Du K."/>
            <person name="Schartl M."/>
            <person name="Guiguen Y."/>
        </authorList>
    </citation>
    <scope>NUCLEOTIDE SEQUENCE [LARGE SCALE GENOMIC DNA]</scope>
    <source>
        <strain evidence="5">Hh-F2</strain>
        <tissue evidence="5">Blood</tissue>
    </source>
</reference>
<keyword evidence="3" id="KW-0677">Repeat</keyword>
<dbReference type="Gene3D" id="1.10.246.10">
    <property type="match status" value="2"/>
</dbReference>
<evidence type="ECO:0000313" key="6">
    <source>
        <dbReference type="Proteomes" id="UP001369086"/>
    </source>
</evidence>
<gene>
    <name evidence="5" type="ORF">HHUSO_G29717</name>
</gene>
<dbReference type="PANTHER" id="PTHR16776:SF3">
    <property type="entry name" value="EXTRACELLULAR MATRIX PROTEIN 1"/>
    <property type="match status" value="1"/>
</dbReference>
<protein>
    <submittedName>
        <fullName evidence="5">Extracellular matrix protein 1-like</fullName>
    </submittedName>
</protein>
<keyword evidence="2" id="KW-0964">Secreted</keyword>
<dbReference type="Proteomes" id="UP001369086">
    <property type="component" value="Unassembled WGS sequence"/>
</dbReference>
<keyword evidence="4" id="KW-0732">Signal</keyword>
<evidence type="ECO:0000256" key="1">
    <source>
        <dbReference type="ARBA" id="ARBA00004613"/>
    </source>
</evidence>
<evidence type="ECO:0000256" key="3">
    <source>
        <dbReference type="ARBA" id="ARBA00022737"/>
    </source>
</evidence>
<comment type="caution">
    <text evidence="5">The sequence shown here is derived from an EMBL/GenBank/DDBJ whole genome shotgun (WGS) entry which is preliminary data.</text>
</comment>